<dbReference type="Pfam" id="PF17517">
    <property type="entry name" value="IgGFc_binding"/>
    <property type="match status" value="1"/>
</dbReference>
<feature type="domain" description="IgGFc-binding protein N-terminal" evidence="1">
    <location>
        <begin position="89"/>
        <end position="371"/>
    </location>
</feature>
<keyword evidence="3" id="KW-1185">Reference proteome</keyword>
<reference evidence="2" key="1">
    <citation type="submission" date="2022-11" db="EMBL/GenBank/DDBJ databases">
        <title>Centuries of genome instability and evolution in soft-shell clam transmissible cancer (bioRxiv).</title>
        <authorList>
            <person name="Hart S.F.M."/>
            <person name="Yonemitsu M.A."/>
            <person name="Giersch R.M."/>
            <person name="Beal B.F."/>
            <person name="Arriagada G."/>
            <person name="Davis B.W."/>
            <person name="Ostrander E.A."/>
            <person name="Goff S.P."/>
            <person name="Metzger M.J."/>
        </authorList>
    </citation>
    <scope>NUCLEOTIDE SEQUENCE</scope>
    <source>
        <strain evidence="2">MELC-2E11</strain>
        <tissue evidence="2">Siphon/mantle</tissue>
    </source>
</reference>
<organism evidence="2 3">
    <name type="scientific">Mya arenaria</name>
    <name type="common">Soft-shell clam</name>
    <dbReference type="NCBI Taxonomy" id="6604"/>
    <lineage>
        <taxon>Eukaryota</taxon>
        <taxon>Metazoa</taxon>
        <taxon>Spiralia</taxon>
        <taxon>Lophotrochozoa</taxon>
        <taxon>Mollusca</taxon>
        <taxon>Bivalvia</taxon>
        <taxon>Autobranchia</taxon>
        <taxon>Heteroconchia</taxon>
        <taxon>Euheterodonta</taxon>
        <taxon>Imparidentia</taxon>
        <taxon>Neoheterodontei</taxon>
        <taxon>Myida</taxon>
        <taxon>Myoidea</taxon>
        <taxon>Myidae</taxon>
        <taxon>Mya</taxon>
    </lineage>
</organism>
<proteinExistence type="predicted"/>
<gene>
    <name evidence="2" type="ORF">MAR_023930</name>
</gene>
<name>A0ABY7DS73_MYAAR</name>
<protein>
    <recommendedName>
        <fullName evidence="1">IgGFc-binding protein N-terminal domain-containing protein</fullName>
    </recommendedName>
</protein>
<dbReference type="InterPro" id="IPR035234">
    <property type="entry name" value="IgGFc-bd_N"/>
</dbReference>
<dbReference type="PANTHER" id="PTHR46534:SF1">
    <property type="entry name" value="IGGFC-BINDING PROTEIN N-TERMINAL DOMAIN-CONTAINING PROTEIN"/>
    <property type="match status" value="1"/>
</dbReference>
<evidence type="ECO:0000259" key="1">
    <source>
        <dbReference type="Pfam" id="PF17517"/>
    </source>
</evidence>
<dbReference type="Proteomes" id="UP001164746">
    <property type="component" value="Chromosome 3"/>
</dbReference>
<evidence type="ECO:0000313" key="3">
    <source>
        <dbReference type="Proteomes" id="UP001164746"/>
    </source>
</evidence>
<dbReference type="PANTHER" id="PTHR46534">
    <property type="entry name" value="IGGFC_BINDING DOMAIN-CONTAINING PROTEIN"/>
    <property type="match status" value="1"/>
</dbReference>
<sequence length="401" mass="44098">MDTTSGAKATPSSIVLRFTADSSTRVTVSIKGTNSSDQTKWGRNGEFTLPASTLIIDDGKHSNRAVIIHGDHDFSLLAVYQFPDFEIPTPVLPTAALETDYTVTLQAPSFVTSEHAVKIVIVALNDSSYVTLQDAGIHTSFSLKQNDVQIISSTSNDFSGVRVHSRDKIAVFAVASAGFFQRSYQLSANQNNYARSVFMQVVPFDNSALRYILVPMLQLHSIVRIYARDDNTSVTLDGFGSPKTVHVYKEIFYETSFDSRYPFEITSTKPIIVTQTPILDHGGGKLFTLTVPAVTQYSNEYGIYGATHAYVFIPSSESSGILVDAKPLTHVPDQLTIQTVNTDYVVMSVPLSHGHTKLSHIGQRSFGLLVYNDALKRTYIYSPRYNLHSIDCFPSIGSLIG</sequence>
<evidence type="ECO:0000313" key="2">
    <source>
        <dbReference type="EMBL" id="WAQ99557.1"/>
    </source>
</evidence>
<accession>A0ABY7DS73</accession>
<dbReference type="EMBL" id="CP111014">
    <property type="protein sequence ID" value="WAQ99557.1"/>
    <property type="molecule type" value="Genomic_DNA"/>
</dbReference>